<dbReference type="InParanoid" id="A0A1Y1UHF7"/>
<dbReference type="GO" id="GO:0000138">
    <property type="term" value="C:Golgi trans cisterna"/>
    <property type="evidence" value="ECO:0007669"/>
    <property type="project" value="TreeGrafter"/>
</dbReference>
<dbReference type="OrthoDB" id="432953at2759"/>
<reference evidence="2 3" key="1">
    <citation type="submission" date="2017-03" db="EMBL/GenBank/DDBJ databases">
        <title>Widespread Adenine N6-methylation of Active Genes in Fungi.</title>
        <authorList>
            <consortium name="DOE Joint Genome Institute"/>
            <person name="Mondo S.J."/>
            <person name="Dannebaum R.O."/>
            <person name="Kuo R.C."/>
            <person name="Louie K.B."/>
            <person name="Bewick A.J."/>
            <person name="Labutti K."/>
            <person name="Haridas S."/>
            <person name="Kuo A."/>
            <person name="Salamov A."/>
            <person name="Ahrendt S.R."/>
            <person name="Lau R."/>
            <person name="Bowen B.P."/>
            <person name="Lipzen A."/>
            <person name="Sullivan W."/>
            <person name="Andreopoulos W.B."/>
            <person name="Clum A."/>
            <person name="Lindquist E."/>
            <person name="Daum C."/>
            <person name="Northen T.R."/>
            <person name="Ramamoorthy G."/>
            <person name="Schmitz R.J."/>
            <person name="Gryganskyi A."/>
            <person name="Culley D."/>
            <person name="Magnuson J."/>
            <person name="James T.Y."/>
            <person name="O'Malley M.A."/>
            <person name="Stajich J.E."/>
            <person name="Spatafora J.W."/>
            <person name="Visel A."/>
            <person name="Grigoriev I.V."/>
        </authorList>
    </citation>
    <scope>NUCLEOTIDE SEQUENCE [LARGE SCALE GENOMIC DNA]</scope>
    <source>
        <strain evidence="2 3">NRRL Y-17943</strain>
    </source>
</reference>
<feature type="region of interest" description="Disordered" evidence="1">
    <location>
        <begin position="733"/>
        <end position="829"/>
    </location>
</feature>
<keyword evidence="3" id="KW-1185">Reference proteome</keyword>
<protein>
    <submittedName>
        <fullName evidence="2">High-temperature-induced dauer-formation protein-domain-containing protein</fullName>
    </submittedName>
</protein>
<dbReference type="PANTHER" id="PTHR21575">
    <property type="entry name" value="PROTEIN HID1"/>
    <property type="match status" value="1"/>
</dbReference>
<dbReference type="InterPro" id="IPR026705">
    <property type="entry name" value="Hid-1/Ecm30"/>
</dbReference>
<dbReference type="PANTHER" id="PTHR21575:SF12">
    <property type="entry name" value="PROTEIN HID1"/>
    <property type="match status" value="1"/>
</dbReference>
<dbReference type="GO" id="GO:0016020">
    <property type="term" value="C:membrane"/>
    <property type="evidence" value="ECO:0007669"/>
    <property type="project" value="TreeGrafter"/>
</dbReference>
<feature type="compositionally biased region" description="Basic and acidic residues" evidence="1">
    <location>
        <begin position="734"/>
        <end position="746"/>
    </location>
</feature>
<comment type="caution">
    <text evidence="2">The sequence shown here is derived from an EMBL/GenBank/DDBJ whole genome shotgun (WGS) entry which is preliminary data.</text>
</comment>
<accession>A0A1Y1UHF7</accession>
<dbReference type="Pfam" id="PF12722">
    <property type="entry name" value="Hid1"/>
    <property type="match status" value="2"/>
</dbReference>
<feature type="region of interest" description="Disordered" evidence="1">
    <location>
        <begin position="187"/>
        <end position="258"/>
    </location>
</feature>
<evidence type="ECO:0000313" key="3">
    <source>
        <dbReference type="Proteomes" id="UP000193218"/>
    </source>
</evidence>
<dbReference type="STRING" id="4999.A0A1Y1UHF7"/>
<organism evidence="2 3">
    <name type="scientific">Kockovaella imperatae</name>
    <dbReference type="NCBI Taxonomy" id="4999"/>
    <lineage>
        <taxon>Eukaryota</taxon>
        <taxon>Fungi</taxon>
        <taxon>Dikarya</taxon>
        <taxon>Basidiomycota</taxon>
        <taxon>Agaricomycotina</taxon>
        <taxon>Tremellomycetes</taxon>
        <taxon>Tremellales</taxon>
        <taxon>Cuniculitremaceae</taxon>
        <taxon>Kockovaella</taxon>
    </lineage>
</organism>
<feature type="compositionally biased region" description="Low complexity" evidence="1">
    <location>
        <begin position="747"/>
        <end position="756"/>
    </location>
</feature>
<dbReference type="GO" id="GO:0005797">
    <property type="term" value="C:Golgi medial cisterna"/>
    <property type="evidence" value="ECO:0007669"/>
    <property type="project" value="TreeGrafter"/>
</dbReference>
<dbReference type="RefSeq" id="XP_021870995.1">
    <property type="nucleotide sequence ID" value="XM_022016036.1"/>
</dbReference>
<dbReference type="AlphaFoldDB" id="A0A1Y1UHF7"/>
<dbReference type="EMBL" id="NBSH01000007">
    <property type="protein sequence ID" value="ORX36926.1"/>
    <property type="molecule type" value="Genomic_DNA"/>
</dbReference>
<dbReference type="GeneID" id="33557845"/>
<evidence type="ECO:0000256" key="1">
    <source>
        <dbReference type="SAM" id="MobiDB-lite"/>
    </source>
</evidence>
<proteinExistence type="predicted"/>
<evidence type="ECO:0000313" key="2">
    <source>
        <dbReference type="EMBL" id="ORX36926.1"/>
    </source>
</evidence>
<name>A0A1Y1UHF7_9TREE</name>
<sequence>MFRKLPALPTLKSLPQAIGLPFLSTQEDAQLRFKSESSGIKRLYGDEIIPVSDVEYWSQFYSLFGSAADVYSLISVQDVRQALTNQPTNLANLISILSSHLFTLLPSPLFPTTANNSSPQDPTRQALNCLRVLGRILVVVYEAEADHRDATATGADRGQSFAQKYLWSRDAVDPVLAVDEASAIAEGRAEINGQSESDAGEQFKIEDSDSEEEKESIDEGARAFKATVGKPPKTDSKQMDGPVDDPLSRPDGDAAAIDEEEPLRPCLVDRLFSCTIDLLFCAGFTVPESVRSQSSTQEKVNYVIWEKGVGSTVSIGSSADLDRNKSEVLRFLTILLSTTIYSPPNTVLSTPNLALEHLTHSLERRLVLSLLCSFLNTSLTRSKASSTISSIGNQLPYNHLISKAEEERRTLVRSCLTTLLVALDYRVPESQTQMGEGKDENAFRYFVSKLHRKEDFSFVLGGITAILEEHLAIQNGFLPGSQKPIPYILEAYMLLWRMVDLNKRFRTHVFDSGKAPDVIACILLTCLEMKEDPAHHGLLRLLSYLLQTLSADSAFAGALNQTPRVAIPAKWAVSGSLADFFIVSIYSIATTPGLNPLFPALTISIANAAPYLQNIGVQASTRLLQLFKAFSSPNFLLADDGHPRLVYYLLETFNHVLYHQLNENPHLVYAILRAHNDFNTLANFTLMSGLREIKRRQAMKAKLAAETTAGDTRPGIRRTNSELEMLAEKAALLGKEDEEHEDEARSSSRGQSRQASPPLPSPPIDLSAPPTIHPLTTPGDGPTMDPLSSTPTVEIPEPPFAPVLSEKARGKMRARDSISSLTNPDLSAPDVPDEDLLRIAEAGVGQAGVGPNGFVPTQEWVSSWQKGLPLDPVLVAISELLPKVQDTQSRTGAPSSKVFNILKGASISEVLPPNGPIVPRKFQWSSASCIWLTSLLWGDIYVAGLSGGIWRDTKVRLFGVKQAPVKGRGAQVERMLKRLGVA</sequence>
<gene>
    <name evidence="2" type="ORF">BD324DRAFT_627728</name>
</gene>
<feature type="compositionally biased region" description="Basic and acidic residues" evidence="1">
    <location>
        <begin position="806"/>
        <end position="816"/>
    </location>
</feature>
<dbReference type="FunCoup" id="A0A1Y1UHF7">
    <property type="interactions" value="4"/>
</dbReference>
<dbReference type="Proteomes" id="UP000193218">
    <property type="component" value="Unassembled WGS sequence"/>
</dbReference>